<evidence type="ECO:0000313" key="6">
    <source>
        <dbReference type="Proteomes" id="UP000297567"/>
    </source>
</evidence>
<protein>
    <submittedName>
        <fullName evidence="5">Polyprenol monophosphomannose synthase</fullName>
    </submittedName>
</protein>
<dbReference type="SUPFAM" id="SSF53448">
    <property type="entry name" value="Nucleotide-diphospho-sugar transferases"/>
    <property type="match status" value="1"/>
</dbReference>
<gene>
    <name evidence="5" type="ORF">EHQ62_01200</name>
</gene>
<dbReference type="PANTHER" id="PTHR43398:SF1">
    <property type="entry name" value="DOLICHOL-PHOSPHATE MANNOSYLTRANSFERASE SUBUNIT 1"/>
    <property type="match status" value="1"/>
</dbReference>
<dbReference type="AlphaFoldDB" id="A0A4Z1AB17"/>
<dbReference type="InterPro" id="IPR039528">
    <property type="entry name" value="DPM1-like"/>
</dbReference>
<evidence type="ECO:0000256" key="2">
    <source>
        <dbReference type="ARBA" id="ARBA00022676"/>
    </source>
</evidence>
<organism evidence="5 6">
    <name type="scientific">Leptospira jelokensis</name>
    <dbReference type="NCBI Taxonomy" id="2484931"/>
    <lineage>
        <taxon>Bacteria</taxon>
        <taxon>Pseudomonadati</taxon>
        <taxon>Spirochaetota</taxon>
        <taxon>Spirochaetia</taxon>
        <taxon>Leptospirales</taxon>
        <taxon>Leptospiraceae</taxon>
        <taxon>Leptospira</taxon>
    </lineage>
</organism>
<dbReference type="GO" id="GO:0004582">
    <property type="term" value="F:dolichyl-phosphate beta-D-mannosyltransferase activity"/>
    <property type="evidence" value="ECO:0007669"/>
    <property type="project" value="InterPro"/>
</dbReference>
<dbReference type="Pfam" id="PF00535">
    <property type="entry name" value="Glycos_transf_2"/>
    <property type="match status" value="1"/>
</dbReference>
<dbReference type="PANTHER" id="PTHR43398">
    <property type="entry name" value="DOLICHOL-PHOSPHATE MANNOSYLTRANSFERASE SUBUNIT 1"/>
    <property type="match status" value="1"/>
</dbReference>
<dbReference type="GO" id="GO:0016020">
    <property type="term" value="C:membrane"/>
    <property type="evidence" value="ECO:0007669"/>
    <property type="project" value="GOC"/>
</dbReference>
<evidence type="ECO:0000256" key="3">
    <source>
        <dbReference type="ARBA" id="ARBA00022679"/>
    </source>
</evidence>
<name>A0A4Z1AB17_9LEPT</name>
<dbReference type="CDD" id="cd06442">
    <property type="entry name" value="DPM1_like"/>
    <property type="match status" value="1"/>
</dbReference>
<accession>A0A4Z1AB17</accession>
<dbReference type="GO" id="GO:0035269">
    <property type="term" value="P:protein O-linked glycosylation via mannose"/>
    <property type="evidence" value="ECO:0007669"/>
    <property type="project" value="TreeGrafter"/>
</dbReference>
<feature type="domain" description="Glycosyltransferase 2-like" evidence="4">
    <location>
        <begin position="6"/>
        <end position="169"/>
    </location>
</feature>
<keyword evidence="3" id="KW-0808">Transferase</keyword>
<dbReference type="Proteomes" id="UP000297567">
    <property type="component" value="Unassembled WGS sequence"/>
</dbReference>
<keyword evidence="6" id="KW-1185">Reference proteome</keyword>
<dbReference type="InterPro" id="IPR001173">
    <property type="entry name" value="Glyco_trans_2-like"/>
</dbReference>
<proteinExistence type="inferred from homology"/>
<dbReference type="Gene3D" id="3.90.550.10">
    <property type="entry name" value="Spore Coat Polysaccharide Biosynthesis Protein SpsA, Chain A"/>
    <property type="match status" value="1"/>
</dbReference>
<dbReference type="EMBL" id="RQGH01000007">
    <property type="protein sequence ID" value="TGL75484.1"/>
    <property type="molecule type" value="Genomic_DNA"/>
</dbReference>
<evidence type="ECO:0000313" key="5">
    <source>
        <dbReference type="EMBL" id="TGL75484.1"/>
    </source>
</evidence>
<comment type="caution">
    <text evidence="5">The sequence shown here is derived from an EMBL/GenBank/DDBJ whole genome shotgun (WGS) entry which is preliminary data.</text>
</comment>
<keyword evidence="2" id="KW-0328">Glycosyltransferase</keyword>
<evidence type="ECO:0000259" key="4">
    <source>
        <dbReference type="Pfam" id="PF00535"/>
    </source>
</evidence>
<sequence length="252" mass="28997">MQDKTSIIIPTYNEAGNIKNCVETITRILEKHSILFEIIIVDDHSPDGTYEVTKVMEKYDPRVKPFVRLTEKGLSSAVTFGYSKASGDKLIVVDADFQHDYNKIPDLIHLLKDNDIVVATRRSQDGGYGNFPILRKLASLFATKISEWLFPVKISDPMSGFFGIRKSVYLDTKDKLHPRGYKILFEILGVVKTDKIAEIGYTFGLRTWGHSKLDSFVIFYFLWDLVSIKWNQWKESHRFFYGAKGRNSHIHP</sequence>
<dbReference type="GO" id="GO:0006488">
    <property type="term" value="P:dolichol-linked oligosaccharide biosynthetic process"/>
    <property type="evidence" value="ECO:0007669"/>
    <property type="project" value="TreeGrafter"/>
</dbReference>
<reference evidence="5" key="1">
    <citation type="journal article" date="2019" name="PLoS Negl. Trop. Dis.">
        <title>Revisiting the worldwide diversity of Leptospira species in the environment.</title>
        <authorList>
            <person name="Vincent A.T."/>
            <person name="Schiettekatte O."/>
            <person name="Bourhy P."/>
            <person name="Veyrier F.J."/>
            <person name="Picardeau M."/>
        </authorList>
    </citation>
    <scope>NUCLEOTIDE SEQUENCE [LARGE SCALE GENOMIC DNA]</scope>
    <source>
        <strain evidence="5">201702451</strain>
    </source>
</reference>
<evidence type="ECO:0000256" key="1">
    <source>
        <dbReference type="ARBA" id="ARBA00006739"/>
    </source>
</evidence>
<dbReference type="GO" id="GO:0006506">
    <property type="term" value="P:GPI anchor biosynthetic process"/>
    <property type="evidence" value="ECO:0007669"/>
    <property type="project" value="TreeGrafter"/>
</dbReference>
<dbReference type="InterPro" id="IPR029044">
    <property type="entry name" value="Nucleotide-diphossugar_trans"/>
</dbReference>
<dbReference type="RefSeq" id="WP_135640448.1">
    <property type="nucleotide sequence ID" value="NZ_RQGH01000007.1"/>
</dbReference>
<comment type="similarity">
    <text evidence="1">Belongs to the glycosyltransferase 2 family.</text>
</comment>